<dbReference type="EMBL" id="CP123384">
    <property type="protein sequence ID" value="XCC92851.1"/>
    <property type="molecule type" value="Genomic_DNA"/>
</dbReference>
<feature type="compositionally biased region" description="Gly residues" evidence="1">
    <location>
        <begin position="39"/>
        <end position="49"/>
    </location>
</feature>
<accession>A0AAU8AEB3</accession>
<evidence type="ECO:0008006" key="4">
    <source>
        <dbReference type="Google" id="ProtNLM"/>
    </source>
</evidence>
<feature type="chain" id="PRO_5043414549" description="Secreted protein" evidence="2">
    <location>
        <begin position="21"/>
        <end position="404"/>
    </location>
</feature>
<name>A0AAU8AEB3_9RHOB</name>
<evidence type="ECO:0000256" key="1">
    <source>
        <dbReference type="SAM" id="MobiDB-lite"/>
    </source>
</evidence>
<feature type="region of interest" description="Disordered" evidence="1">
    <location>
        <begin position="100"/>
        <end position="145"/>
    </location>
</feature>
<dbReference type="RefSeq" id="WP_353471679.1">
    <property type="nucleotide sequence ID" value="NZ_CP123384.1"/>
</dbReference>
<organism evidence="3">
    <name type="scientific">Alloyangia sp. H15</name>
    <dbReference type="NCBI Taxonomy" id="3029062"/>
    <lineage>
        <taxon>Bacteria</taxon>
        <taxon>Pseudomonadati</taxon>
        <taxon>Pseudomonadota</taxon>
        <taxon>Alphaproteobacteria</taxon>
        <taxon>Rhodobacterales</taxon>
        <taxon>Roseobacteraceae</taxon>
        <taxon>Alloyangia</taxon>
    </lineage>
</organism>
<sequence length="404" mass="40578">MLKFLKIGVSTLVLSTFVVAPVVMVVTADHAYAKNDGNNGNGGGNGGGKSSSSDRGNGGGNGMSASARDNAGQGGKSLGQGIKGDVASLGRSLKAGIGGIFGEPAKGNSATRRATETGVRATGTGSRRVSRAPTEEAPVTSVRPPEQVASRLKGPMHPSNLGKLNGALNSSPRAKEAHIANGNYGIGAGPVGLAAALAVADYDLDRALASRDAIVAAEDTLALAEAFDLVANRPTEAEIADAQDVLADPEATDEAKALAQEVLDYPDTSAAEAVIDGQEQPTEAELAAAREVIDAGVTTGPDYDTAALSVLEIEDAILSGTGSELTGEEAGALLDAIRASNPDPETVGAALERQAARGTGIGGEVEPEDELVPDETEAPVVIIVDDAEAPAPDEASDEDTVAGL</sequence>
<feature type="signal peptide" evidence="2">
    <location>
        <begin position="1"/>
        <end position="20"/>
    </location>
</feature>
<feature type="region of interest" description="Disordered" evidence="1">
    <location>
        <begin position="33"/>
        <end position="79"/>
    </location>
</feature>
<proteinExistence type="predicted"/>
<protein>
    <recommendedName>
        <fullName evidence="4">Secreted protein</fullName>
    </recommendedName>
</protein>
<gene>
    <name evidence="3" type="ORF">PVT71_10225</name>
</gene>
<dbReference type="AlphaFoldDB" id="A0AAU8AEB3"/>
<evidence type="ECO:0000256" key="2">
    <source>
        <dbReference type="SAM" id="SignalP"/>
    </source>
</evidence>
<reference evidence="3" key="1">
    <citation type="submission" date="2023-02" db="EMBL/GenBank/DDBJ databases">
        <title>Description and genomic characterization of Salipiger bruguierae sp. nov., isolated from the sediment of mangrove plant Bruguiera sexangula.</title>
        <authorList>
            <person name="Long M."/>
        </authorList>
    </citation>
    <scope>NUCLEOTIDE SEQUENCE</scope>
    <source>
        <strain evidence="3">H15</strain>
    </source>
</reference>
<keyword evidence="2" id="KW-0732">Signal</keyword>
<evidence type="ECO:0000313" key="3">
    <source>
        <dbReference type="EMBL" id="XCC92851.1"/>
    </source>
</evidence>